<evidence type="ECO:0000256" key="1">
    <source>
        <dbReference type="ARBA" id="ARBA00005437"/>
    </source>
</evidence>
<proteinExistence type="inferred from homology"/>
<sequence>MAKIHPSPALPSQTPSSNQVSSSQREHFTIWMKSLVFNGNGCTVYDSKGCIAYRVDNYDSKRCSKVYLMDVNGKVVLKILKKKFRLFGRWEGYRCSDQIRPWFKVKRPCGFLDAEHPTCEVWTESGHLRFYQIDGLGSKSSFKIVDMSQRNVLAEVRRKHTESGIALGEDVFTMEVESCVDHSLIMGLVVVYGLMNHII</sequence>
<evidence type="ECO:0000313" key="4">
    <source>
        <dbReference type="Proteomes" id="UP001327560"/>
    </source>
</evidence>
<reference evidence="3 4" key="1">
    <citation type="submission" date="2023-10" db="EMBL/GenBank/DDBJ databases">
        <title>Chromosome-scale genome assembly provides insights into flower coloration mechanisms of Canna indica.</title>
        <authorList>
            <person name="Li C."/>
        </authorList>
    </citation>
    <scope>NUCLEOTIDE SEQUENCE [LARGE SCALE GENOMIC DNA]</scope>
    <source>
        <tissue evidence="3">Flower</tissue>
    </source>
</reference>
<protein>
    <submittedName>
        <fullName evidence="3">Protein LURP-one-related 11-like</fullName>
    </submittedName>
</protein>
<dbReference type="InterPro" id="IPR025659">
    <property type="entry name" value="Tubby-like_C"/>
</dbReference>
<dbReference type="InterPro" id="IPR007612">
    <property type="entry name" value="LOR"/>
</dbReference>
<comment type="similarity">
    <text evidence="1">Belongs to the LOR family.</text>
</comment>
<dbReference type="Pfam" id="PF04525">
    <property type="entry name" value="LOR"/>
    <property type="match status" value="1"/>
</dbReference>
<name>A0AAQ3KWT5_9LILI</name>
<dbReference type="Gene3D" id="2.40.160.200">
    <property type="entry name" value="LURP1-related"/>
    <property type="match status" value="1"/>
</dbReference>
<evidence type="ECO:0000313" key="3">
    <source>
        <dbReference type="EMBL" id="WOL16010.1"/>
    </source>
</evidence>
<dbReference type="PANTHER" id="PTHR31087">
    <property type="match status" value="1"/>
</dbReference>
<dbReference type="Proteomes" id="UP001327560">
    <property type="component" value="Chromosome 8"/>
</dbReference>
<accession>A0AAQ3KWT5</accession>
<organism evidence="3 4">
    <name type="scientific">Canna indica</name>
    <name type="common">Indian-shot</name>
    <dbReference type="NCBI Taxonomy" id="4628"/>
    <lineage>
        <taxon>Eukaryota</taxon>
        <taxon>Viridiplantae</taxon>
        <taxon>Streptophyta</taxon>
        <taxon>Embryophyta</taxon>
        <taxon>Tracheophyta</taxon>
        <taxon>Spermatophyta</taxon>
        <taxon>Magnoliopsida</taxon>
        <taxon>Liliopsida</taxon>
        <taxon>Zingiberales</taxon>
        <taxon>Cannaceae</taxon>
        <taxon>Canna</taxon>
    </lineage>
</organism>
<keyword evidence="4" id="KW-1185">Reference proteome</keyword>
<gene>
    <name evidence="3" type="ORF">Cni_G24792</name>
</gene>
<evidence type="ECO:0000256" key="2">
    <source>
        <dbReference type="SAM" id="MobiDB-lite"/>
    </source>
</evidence>
<dbReference type="EMBL" id="CP136897">
    <property type="protein sequence ID" value="WOL16010.1"/>
    <property type="molecule type" value="Genomic_DNA"/>
</dbReference>
<feature type="region of interest" description="Disordered" evidence="2">
    <location>
        <begin position="1"/>
        <end position="20"/>
    </location>
</feature>
<dbReference type="InterPro" id="IPR038595">
    <property type="entry name" value="LOR_sf"/>
</dbReference>
<dbReference type="AlphaFoldDB" id="A0AAQ3KWT5"/>
<dbReference type="PANTHER" id="PTHR31087:SF25">
    <property type="entry name" value="TRANSLATION INITIATION FACTOR 2B FAMILY PROTEIN, PUTATIVE, EXPRESSED-RELATED"/>
    <property type="match status" value="1"/>
</dbReference>
<dbReference type="SUPFAM" id="SSF54518">
    <property type="entry name" value="Tubby C-terminal domain-like"/>
    <property type="match status" value="1"/>
</dbReference>